<name>A0ABS0H9Z2_9ACTN</name>
<evidence type="ECO:0000313" key="3">
    <source>
        <dbReference type="Proteomes" id="UP000638560"/>
    </source>
</evidence>
<gene>
    <name evidence="2" type="ORF">I0C86_41365</name>
</gene>
<evidence type="ECO:0008006" key="4">
    <source>
        <dbReference type="Google" id="ProtNLM"/>
    </source>
</evidence>
<dbReference type="RefSeq" id="WP_196206759.1">
    <property type="nucleotide sequence ID" value="NZ_JADPUN010000422.1"/>
</dbReference>
<dbReference type="InterPro" id="IPR057972">
    <property type="entry name" value="Terminase_7"/>
</dbReference>
<proteinExistence type="predicted"/>
<evidence type="ECO:0000256" key="1">
    <source>
        <dbReference type="SAM" id="MobiDB-lite"/>
    </source>
</evidence>
<protein>
    <recommendedName>
        <fullName evidence="4">Terminase small subunit</fullName>
    </recommendedName>
</protein>
<sequence length="155" mass="18279">MAYSGRPPKDNKHGRGYTVDWNDVPAVDYTGPSPDLPEYPEFEWNFRVREWWEMVRRMPHCALWSEMDWDFALVTAFMWQDWWRNYFSDETVHANKSTEIRRREDQIGTTAEARRKLRIRYVEPAELAKSEPEATPAAGGAKVTNIQSRRNRLAG</sequence>
<dbReference type="Pfam" id="PF25673">
    <property type="entry name" value="Terminase_7"/>
    <property type="match status" value="1"/>
</dbReference>
<evidence type="ECO:0000313" key="2">
    <source>
        <dbReference type="EMBL" id="MBF9135303.1"/>
    </source>
</evidence>
<comment type="caution">
    <text evidence="2">The sequence shown here is derived from an EMBL/GenBank/DDBJ whole genome shotgun (WGS) entry which is preliminary data.</text>
</comment>
<dbReference type="EMBL" id="JADPUN010000422">
    <property type="protein sequence ID" value="MBF9135303.1"/>
    <property type="molecule type" value="Genomic_DNA"/>
</dbReference>
<reference evidence="2 3" key="1">
    <citation type="submission" date="2020-11" db="EMBL/GenBank/DDBJ databases">
        <title>A novel isolate from a Black sea contaminated sediment with potential to produce alkanes: Plantactinospora alkalitolerans sp. nov.</title>
        <authorList>
            <person name="Carro L."/>
            <person name="Veyisoglu A."/>
            <person name="Guven K."/>
            <person name="Schumann P."/>
            <person name="Klenk H.-P."/>
            <person name="Sahin N."/>
        </authorList>
    </citation>
    <scope>NUCLEOTIDE SEQUENCE [LARGE SCALE GENOMIC DNA]</scope>
    <source>
        <strain evidence="2 3">S1510</strain>
    </source>
</reference>
<organism evidence="2 3">
    <name type="scientific">Plantactinospora alkalitolerans</name>
    <dbReference type="NCBI Taxonomy" id="2789879"/>
    <lineage>
        <taxon>Bacteria</taxon>
        <taxon>Bacillati</taxon>
        <taxon>Actinomycetota</taxon>
        <taxon>Actinomycetes</taxon>
        <taxon>Micromonosporales</taxon>
        <taxon>Micromonosporaceae</taxon>
        <taxon>Plantactinospora</taxon>
    </lineage>
</organism>
<keyword evidence="3" id="KW-1185">Reference proteome</keyword>
<accession>A0ABS0H9Z2</accession>
<feature type="region of interest" description="Disordered" evidence="1">
    <location>
        <begin position="127"/>
        <end position="155"/>
    </location>
</feature>
<dbReference type="Proteomes" id="UP000638560">
    <property type="component" value="Unassembled WGS sequence"/>
</dbReference>